<evidence type="ECO:0000256" key="3">
    <source>
        <dbReference type="ARBA" id="ARBA00022695"/>
    </source>
</evidence>
<gene>
    <name evidence="10" type="ORF">METZ01_LOCUS356722</name>
</gene>
<dbReference type="Pfam" id="PF12169">
    <property type="entry name" value="DNA_pol3_gamma3"/>
    <property type="match status" value="1"/>
</dbReference>
<dbReference type="CDD" id="cd18137">
    <property type="entry name" value="HLD_clamp_pol_III_gamma_tau"/>
    <property type="match status" value="1"/>
</dbReference>
<evidence type="ECO:0000256" key="7">
    <source>
        <dbReference type="ARBA" id="ARBA00022840"/>
    </source>
</evidence>
<dbReference type="PANTHER" id="PTHR11669:SF0">
    <property type="entry name" value="PROTEIN STICHEL-LIKE 2"/>
    <property type="match status" value="1"/>
</dbReference>
<dbReference type="GO" id="GO:0003887">
    <property type="term" value="F:DNA-directed DNA polymerase activity"/>
    <property type="evidence" value="ECO:0007669"/>
    <property type="project" value="InterPro"/>
</dbReference>
<dbReference type="SUPFAM" id="SSF52540">
    <property type="entry name" value="P-loop containing nucleoside triphosphate hydrolases"/>
    <property type="match status" value="1"/>
</dbReference>
<dbReference type="InterPro" id="IPR022754">
    <property type="entry name" value="DNA_pol_III_gamma-3"/>
</dbReference>
<evidence type="ECO:0000313" key="10">
    <source>
        <dbReference type="EMBL" id="SVD03868.1"/>
    </source>
</evidence>
<dbReference type="InterPro" id="IPR027417">
    <property type="entry name" value="P-loop_NTPase"/>
</dbReference>
<keyword evidence="5" id="KW-0547">Nucleotide-binding</keyword>
<keyword evidence="7" id="KW-0067">ATP-binding</keyword>
<dbReference type="Gene3D" id="1.20.272.10">
    <property type="match status" value="1"/>
</dbReference>
<dbReference type="GO" id="GO:0046872">
    <property type="term" value="F:metal ion binding"/>
    <property type="evidence" value="ECO:0007669"/>
    <property type="project" value="UniProtKB-KW"/>
</dbReference>
<reference evidence="10" key="1">
    <citation type="submission" date="2018-05" db="EMBL/GenBank/DDBJ databases">
        <authorList>
            <person name="Lanie J.A."/>
            <person name="Ng W.-L."/>
            <person name="Kazmierczak K.M."/>
            <person name="Andrzejewski T.M."/>
            <person name="Davidsen T.M."/>
            <person name="Wayne K.J."/>
            <person name="Tettelin H."/>
            <person name="Glass J.I."/>
            <person name="Rusch D."/>
            <person name="Podicherti R."/>
            <person name="Tsui H.-C.T."/>
            <person name="Winkler M.E."/>
        </authorList>
    </citation>
    <scope>NUCLEOTIDE SEQUENCE</scope>
</reference>
<organism evidence="10">
    <name type="scientific">marine metagenome</name>
    <dbReference type="NCBI Taxonomy" id="408172"/>
    <lineage>
        <taxon>unclassified sequences</taxon>
        <taxon>metagenomes</taxon>
        <taxon>ecological metagenomes</taxon>
    </lineage>
</organism>
<dbReference type="FunFam" id="1.10.8.60:FF:000013">
    <property type="entry name" value="DNA polymerase III subunit gamma/tau"/>
    <property type="match status" value="1"/>
</dbReference>
<feature type="non-terminal residue" evidence="10">
    <location>
        <position position="315"/>
    </location>
</feature>
<evidence type="ECO:0000256" key="2">
    <source>
        <dbReference type="ARBA" id="ARBA00022679"/>
    </source>
</evidence>
<keyword evidence="6" id="KW-0862">Zinc</keyword>
<feature type="domain" description="DNA polymerase III subunit gamma/tau helical lid" evidence="9">
    <location>
        <begin position="37"/>
        <end position="85"/>
    </location>
</feature>
<dbReference type="SUPFAM" id="SSF48019">
    <property type="entry name" value="post-AAA+ oligomerization domain-like"/>
    <property type="match status" value="1"/>
</dbReference>
<name>A0A382S417_9ZZZZ</name>
<evidence type="ECO:0000259" key="8">
    <source>
        <dbReference type="Pfam" id="PF12169"/>
    </source>
</evidence>
<proteinExistence type="inferred from homology"/>
<evidence type="ECO:0000259" key="9">
    <source>
        <dbReference type="Pfam" id="PF22608"/>
    </source>
</evidence>
<dbReference type="Pfam" id="PF22608">
    <property type="entry name" value="DNAX_ATPase_lid"/>
    <property type="match status" value="1"/>
</dbReference>
<evidence type="ECO:0000256" key="1">
    <source>
        <dbReference type="ARBA" id="ARBA00006360"/>
    </source>
</evidence>
<dbReference type="InterPro" id="IPR050238">
    <property type="entry name" value="DNA_Rep/Repair_Clamp_Loader"/>
</dbReference>
<evidence type="ECO:0000256" key="4">
    <source>
        <dbReference type="ARBA" id="ARBA00022723"/>
    </source>
</evidence>
<accession>A0A382S417</accession>
<dbReference type="PANTHER" id="PTHR11669">
    <property type="entry name" value="REPLICATION FACTOR C / DNA POLYMERASE III GAMMA-TAU SUBUNIT"/>
    <property type="match status" value="1"/>
</dbReference>
<dbReference type="InterPro" id="IPR008921">
    <property type="entry name" value="DNA_pol3_clamp-load_cplx_C"/>
</dbReference>
<feature type="non-terminal residue" evidence="10">
    <location>
        <position position="1"/>
    </location>
</feature>
<keyword evidence="2" id="KW-0808">Transferase</keyword>
<dbReference type="GO" id="GO:0005524">
    <property type="term" value="F:ATP binding"/>
    <property type="evidence" value="ECO:0007669"/>
    <property type="project" value="UniProtKB-KW"/>
</dbReference>
<dbReference type="Gene3D" id="1.10.8.60">
    <property type="match status" value="1"/>
</dbReference>
<dbReference type="EMBL" id="UINC01125789">
    <property type="protein sequence ID" value="SVD03868.1"/>
    <property type="molecule type" value="Genomic_DNA"/>
</dbReference>
<dbReference type="GO" id="GO:0003677">
    <property type="term" value="F:DNA binding"/>
    <property type="evidence" value="ECO:0007669"/>
    <property type="project" value="InterPro"/>
</dbReference>
<dbReference type="GO" id="GO:0006261">
    <property type="term" value="P:DNA-templated DNA replication"/>
    <property type="evidence" value="ECO:0007669"/>
    <property type="project" value="TreeGrafter"/>
</dbReference>
<dbReference type="InterPro" id="IPR045085">
    <property type="entry name" value="HLD_clamp_pol_III_gamma_tau"/>
</dbReference>
<dbReference type="AlphaFoldDB" id="A0A382S417"/>
<evidence type="ECO:0000256" key="5">
    <source>
        <dbReference type="ARBA" id="ARBA00022741"/>
    </source>
</evidence>
<evidence type="ECO:0000256" key="6">
    <source>
        <dbReference type="ARBA" id="ARBA00022833"/>
    </source>
</evidence>
<keyword evidence="4" id="KW-0479">Metal-binding</keyword>
<comment type="similarity">
    <text evidence="1">Belongs to the DnaX/STICHEL family.</text>
</comment>
<protein>
    <submittedName>
        <fullName evidence="10">Uncharacterized protein</fullName>
    </submittedName>
</protein>
<sequence>RVIFVFATTEPQKIQQTVAPILSRCQRFDFHRIGVKEIAERLKLVVTEEGFSCSEEAMTIIARKAEGGMRDALSILDQVVALTGGEITEGSVTRILGLVEHQVYLDTLDIIINRKHGEIFTFVQDLSDKGYDFVEFHHGLVGVLRNLLQLSLGGVPAHLVEERVASLRVRSSQLKASDLVRMLALASDLESSGSLKRNVDLQLVIEMFLLKLSYMERTIKIEELLRKIGDEDSRVLEDRDETIQDLTGDEVSGNEGESISSEVESLPEVSAVKLSETKSIEELAFPEIWSELIEKIEGIPRGGKPFLRACRIYKG</sequence>
<keyword evidence="3" id="KW-0548">Nucleotidyltransferase</keyword>
<feature type="domain" description="DNA polymerase III gamma subunit" evidence="8">
    <location>
        <begin position="88"/>
        <end position="227"/>
    </location>
</feature>